<dbReference type="EMBL" id="ML991780">
    <property type="protein sequence ID" value="KAF2237355.1"/>
    <property type="molecule type" value="Genomic_DNA"/>
</dbReference>
<proteinExistence type="predicted"/>
<dbReference type="InterPro" id="IPR046341">
    <property type="entry name" value="SET_dom_sf"/>
</dbReference>
<dbReference type="SUPFAM" id="SSF82199">
    <property type="entry name" value="SET domain"/>
    <property type="match status" value="1"/>
</dbReference>
<keyword evidence="4" id="KW-1185">Reference proteome</keyword>
<gene>
    <name evidence="3" type="ORF">EV356DRAFT_496123</name>
</gene>
<feature type="region of interest" description="Disordered" evidence="1">
    <location>
        <begin position="1"/>
        <end position="34"/>
    </location>
</feature>
<reference evidence="3" key="1">
    <citation type="journal article" date="2020" name="Stud. Mycol.">
        <title>101 Dothideomycetes genomes: a test case for predicting lifestyles and emergence of pathogens.</title>
        <authorList>
            <person name="Haridas S."/>
            <person name="Albert R."/>
            <person name="Binder M."/>
            <person name="Bloem J."/>
            <person name="Labutti K."/>
            <person name="Salamov A."/>
            <person name="Andreopoulos B."/>
            <person name="Baker S."/>
            <person name="Barry K."/>
            <person name="Bills G."/>
            <person name="Bluhm B."/>
            <person name="Cannon C."/>
            <person name="Castanera R."/>
            <person name="Culley D."/>
            <person name="Daum C."/>
            <person name="Ezra D."/>
            <person name="Gonzalez J."/>
            <person name="Henrissat B."/>
            <person name="Kuo A."/>
            <person name="Liang C."/>
            <person name="Lipzen A."/>
            <person name="Lutzoni F."/>
            <person name="Magnuson J."/>
            <person name="Mondo S."/>
            <person name="Nolan M."/>
            <person name="Ohm R."/>
            <person name="Pangilinan J."/>
            <person name="Park H.-J."/>
            <person name="Ramirez L."/>
            <person name="Alfaro M."/>
            <person name="Sun H."/>
            <person name="Tritt A."/>
            <person name="Yoshinaga Y."/>
            <person name="Zwiers L.-H."/>
            <person name="Turgeon B."/>
            <person name="Goodwin S."/>
            <person name="Spatafora J."/>
            <person name="Crous P."/>
            <person name="Grigoriev I."/>
        </authorList>
    </citation>
    <scope>NUCLEOTIDE SEQUENCE</scope>
    <source>
        <strain evidence="3">Tuck. ex Michener</strain>
    </source>
</reference>
<protein>
    <recommendedName>
        <fullName evidence="2">SET domain-containing protein</fullName>
    </recommendedName>
</protein>
<evidence type="ECO:0000313" key="3">
    <source>
        <dbReference type="EMBL" id="KAF2237355.1"/>
    </source>
</evidence>
<organism evidence="3 4">
    <name type="scientific">Viridothelium virens</name>
    <name type="common">Speckled blister lichen</name>
    <name type="synonym">Trypethelium virens</name>
    <dbReference type="NCBI Taxonomy" id="1048519"/>
    <lineage>
        <taxon>Eukaryota</taxon>
        <taxon>Fungi</taxon>
        <taxon>Dikarya</taxon>
        <taxon>Ascomycota</taxon>
        <taxon>Pezizomycotina</taxon>
        <taxon>Dothideomycetes</taxon>
        <taxon>Dothideomycetes incertae sedis</taxon>
        <taxon>Trypetheliales</taxon>
        <taxon>Trypetheliaceae</taxon>
        <taxon>Viridothelium</taxon>
    </lineage>
</organism>
<name>A0A6A6HGV9_VIRVR</name>
<feature type="domain" description="SET" evidence="2">
    <location>
        <begin position="82"/>
        <end position="220"/>
    </location>
</feature>
<dbReference type="Gene3D" id="2.170.270.10">
    <property type="entry name" value="SET domain"/>
    <property type="match status" value="1"/>
</dbReference>
<evidence type="ECO:0000256" key="1">
    <source>
        <dbReference type="SAM" id="MobiDB-lite"/>
    </source>
</evidence>
<dbReference type="AlphaFoldDB" id="A0A6A6HGV9"/>
<evidence type="ECO:0000259" key="2">
    <source>
        <dbReference type="PROSITE" id="PS50280"/>
    </source>
</evidence>
<dbReference type="Proteomes" id="UP000800092">
    <property type="component" value="Unassembled WGS sequence"/>
</dbReference>
<evidence type="ECO:0000313" key="4">
    <source>
        <dbReference type="Proteomes" id="UP000800092"/>
    </source>
</evidence>
<sequence>MPQPSSPPPSQKKSPHPLLPHTPPTSSSSPLPKNWPPSLTYLSALSYTRTLPLDRLTSPRASLSPTDVILSPASPALVAPSPRVRILPIASAVHPAHGQYGLFAAQQLPPDSLIVLYLGVAHWDSESDPGSNYDLSLDRGDEEGGGVSVDASVAGNEARFVNDYRGVRSEGPNAEFRDVWVEVGKGAVGKRIAVFVLGPGKGGKRARGIGKGEEIVVSYGKGFWRERREEVREIGTK</sequence>
<dbReference type="InterPro" id="IPR001214">
    <property type="entry name" value="SET_dom"/>
</dbReference>
<dbReference type="OrthoDB" id="5792673at2759"/>
<dbReference type="PROSITE" id="PS50280">
    <property type="entry name" value="SET"/>
    <property type="match status" value="1"/>
</dbReference>
<feature type="compositionally biased region" description="Pro residues" evidence="1">
    <location>
        <begin position="1"/>
        <end position="10"/>
    </location>
</feature>
<accession>A0A6A6HGV9</accession>